<dbReference type="Proteomes" id="UP000094236">
    <property type="component" value="Unassembled WGS sequence"/>
</dbReference>
<gene>
    <name evidence="1" type="ORF">PACTADRAFT_24918</name>
</gene>
<accession>A0A1E4TV92</accession>
<keyword evidence="2" id="KW-1185">Reference proteome</keyword>
<sequence length="144" mass="16015">MVRDISLDVLRGITVLEMENAETCDHPFFDHAAFEEKKFNYADSIFPCFSFLSGMGLGRTSPAKRDIQLIGLGLCFNAIPSLCYGTKLRIPGVLQRHGLASLILKTIPNTNSYYTPAILTSVWLAISILFAKNKADPFDRPENT</sequence>
<feature type="non-terminal residue" evidence="1">
    <location>
        <position position="144"/>
    </location>
</feature>
<reference evidence="2" key="1">
    <citation type="submission" date="2016-05" db="EMBL/GenBank/DDBJ databases">
        <title>Comparative genomics of biotechnologically important yeasts.</title>
        <authorList>
            <consortium name="DOE Joint Genome Institute"/>
            <person name="Riley R."/>
            <person name="Haridas S."/>
            <person name="Wolfe K.H."/>
            <person name="Lopes M.R."/>
            <person name="Hittinger C.T."/>
            <person name="Goker M."/>
            <person name="Salamov A."/>
            <person name="Wisecaver J."/>
            <person name="Long T.M."/>
            <person name="Aerts A.L."/>
            <person name="Barry K."/>
            <person name="Choi C."/>
            <person name="Clum A."/>
            <person name="Coughlan A.Y."/>
            <person name="Deshpande S."/>
            <person name="Douglass A.P."/>
            <person name="Hanson S.J."/>
            <person name="Klenk H.-P."/>
            <person name="Labutti K."/>
            <person name="Lapidus A."/>
            <person name="Lindquist E."/>
            <person name="Lipzen A."/>
            <person name="Meier-Kolthoff J.P."/>
            <person name="Ohm R.A."/>
            <person name="Otillar R.P."/>
            <person name="Pangilinan J."/>
            <person name="Peng Y."/>
            <person name="Rokas A."/>
            <person name="Rosa C.A."/>
            <person name="Scheuner C."/>
            <person name="Sibirny A.A."/>
            <person name="Slot J.C."/>
            <person name="Stielow J.B."/>
            <person name="Sun H."/>
            <person name="Kurtzman C.P."/>
            <person name="Blackwell M."/>
            <person name="Grigoriev I.V."/>
            <person name="Jeffries T.W."/>
        </authorList>
    </citation>
    <scope>NUCLEOTIDE SEQUENCE [LARGE SCALE GENOMIC DNA]</scope>
    <source>
        <strain evidence="2">NRRL Y-2460</strain>
    </source>
</reference>
<evidence type="ECO:0000313" key="2">
    <source>
        <dbReference type="Proteomes" id="UP000094236"/>
    </source>
</evidence>
<name>A0A1E4TV92_PACTA</name>
<protein>
    <submittedName>
        <fullName evidence="1">Uncharacterized protein</fullName>
    </submittedName>
</protein>
<dbReference type="AlphaFoldDB" id="A0A1E4TV92"/>
<dbReference type="OrthoDB" id="2149840at2759"/>
<dbReference type="EMBL" id="KV454014">
    <property type="protein sequence ID" value="ODV95703.1"/>
    <property type="molecule type" value="Genomic_DNA"/>
</dbReference>
<organism evidence="1 2">
    <name type="scientific">Pachysolen tannophilus NRRL Y-2460</name>
    <dbReference type="NCBI Taxonomy" id="669874"/>
    <lineage>
        <taxon>Eukaryota</taxon>
        <taxon>Fungi</taxon>
        <taxon>Dikarya</taxon>
        <taxon>Ascomycota</taxon>
        <taxon>Saccharomycotina</taxon>
        <taxon>Pichiomycetes</taxon>
        <taxon>Pachysolenaceae</taxon>
        <taxon>Pachysolen</taxon>
    </lineage>
</organism>
<proteinExistence type="predicted"/>
<evidence type="ECO:0000313" key="1">
    <source>
        <dbReference type="EMBL" id="ODV95703.1"/>
    </source>
</evidence>